<dbReference type="EMBL" id="JAGDYP010000006">
    <property type="protein sequence ID" value="MBO1884443.1"/>
    <property type="molecule type" value="Genomic_DNA"/>
</dbReference>
<organism evidence="3 4">
    <name type="scientific">Capnocytophaga bilenii</name>
    <dbReference type="NCBI Taxonomy" id="2819369"/>
    <lineage>
        <taxon>Bacteria</taxon>
        <taxon>Pseudomonadati</taxon>
        <taxon>Bacteroidota</taxon>
        <taxon>Flavobacteriia</taxon>
        <taxon>Flavobacteriales</taxon>
        <taxon>Flavobacteriaceae</taxon>
        <taxon>Capnocytophaga</taxon>
    </lineage>
</organism>
<evidence type="ECO:0008006" key="5">
    <source>
        <dbReference type="Google" id="ProtNLM"/>
    </source>
</evidence>
<dbReference type="RefSeq" id="WP_208058935.1">
    <property type="nucleotide sequence ID" value="NZ_JAGDYP010000006.1"/>
</dbReference>
<protein>
    <recommendedName>
        <fullName evidence="5">Outer membrane protein beta-barrel domain-containing protein</fullName>
    </recommendedName>
</protein>
<evidence type="ECO:0000313" key="4">
    <source>
        <dbReference type="Proteomes" id="UP000681610"/>
    </source>
</evidence>
<keyword evidence="4" id="KW-1185">Reference proteome</keyword>
<feature type="chain" id="PRO_5045363415" description="Outer membrane protein beta-barrel domain-containing protein" evidence="2">
    <location>
        <begin position="19"/>
        <end position="228"/>
    </location>
</feature>
<sequence length="228" mass="26145">MKKVLYLTLLFGSYFATAQEVEKNESNQNEVVTATTENVTSTTEPAKAENTEYVRKRKRLFYQGEMGWVMPVKGAAKEYYYLQNPLKPDEYFYTSRNIEETPILYNDFSVNYQLLKKLSLGAVIGIGHFNNPMAIGLKYGGIVRFNFIKENPGGLFLQLNSLLPIASFDGLKEPAELRFGVNVPIMIRKYYSMSLSMHTSFIEYETTGRYNNNTIEYRGIGFGCNIRF</sequence>
<feature type="compositionally biased region" description="Low complexity" evidence="1">
    <location>
        <begin position="27"/>
        <end position="44"/>
    </location>
</feature>
<evidence type="ECO:0000256" key="1">
    <source>
        <dbReference type="SAM" id="MobiDB-lite"/>
    </source>
</evidence>
<comment type="caution">
    <text evidence="3">The sequence shown here is derived from an EMBL/GenBank/DDBJ whole genome shotgun (WGS) entry which is preliminary data.</text>
</comment>
<proteinExistence type="predicted"/>
<keyword evidence="2" id="KW-0732">Signal</keyword>
<dbReference type="Proteomes" id="UP000681610">
    <property type="component" value="Unassembled WGS sequence"/>
</dbReference>
<accession>A0ABS3PYM7</accession>
<feature type="region of interest" description="Disordered" evidence="1">
    <location>
        <begin position="25"/>
        <end position="48"/>
    </location>
</feature>
<evidence type="ECO:0000313" key="3">
    <source>
        <dbReference type="EMBL" id="MBO1884443.1"/>
    </source>
</evidence>
<evidence type="ECO:0000256" key="2">
    <source>
        <dbReference type="SAM" id="SignalP"/>
    </source>
</evidence>
<name>A0ABS3PYM7_9FLAO</name>
<gene>
    <name evidence="3" type="ORF">J4N46_08445</name>
</gene>
<reference evidence="3 4" key="1">
    <citation type="submission" date="2021-03" db="EMBL/GenBank/DDBJ databases">
        <title>Isolation and description of Capnocytophaga bilenii sp. nov., a novel Capnocytophaga species, isolated from a gingivitis subject.</title>
        <authorList>
            <person name="Antezack A."/>
            <person name="Monnet-Corti V."/>
            <person name="La Scola B."/>
        </authorList>
    </citation>
    <scope>NUCLEOTIDE SEQUENCE [LARGE SCALE GENOMIC DNA]</scope>
    <source>
        <strain evidence="3 4">Marseille-Q4570</strain>
    </source>
</reference>
<feature type="signal peptide" evidence="2">
    <location>
        <begin position="1"/>
        <end position="18"/>
    </location>
</feature>